<name>A0A9D4PGZ1_RHISA</name>
<reference evidence="2" key="2">
    <citation type="submission" date="2021-09" db="EMBL/GenBank/DDBJ databases">
        <authorList>
            <person name="Jia N."/>
            <person name="Wang J."/>
            <person name="Shi W."/>
            <person name="Du L."/>
            <person name="Sun Y."/>
            <person name="Zhan W."/>
            <person name="Jiang J."/>
            <person name="Wang Q."/>
            <person name="Zhang B."/>
            <person name="Ji P."/>
            <person name="Sakyi L.B."/>
            <person name="Cui X."/>
            <person name="Yuan T."/>
            <person name="Jiang B."/>
            <person name="Yang W."/>
            <person name="Lam T.T.-Y."/>
            <person name="Chang Q."/>
            <person name="Ding S."/>
            <person name="Wang X."/>
            <person name="Zhu J."/>
            <person name="Ruan X."/>
            <person name="Zhao L."/>
            <person name="Wei J."/>
            <person name="Que T."/>
            <person name="Du C."/>
            <person name="Cheng J."/>
            <person name="Dai P."/>
            <person name="Han X."/>
            <person name="Huang E."/>
            <person name="Gao Y."/>
            <person name="Liu J."/>
            <person name="Shao H."/>
            <person name="Ye R."/>
            <person name="Li L."/>
            <person name="Wei W."/>
            <person name="Wang X."/>
            <person name="Wang C."/>
            <person name="Huo Q."/>
            <person name="Li W."/>
            <person name="Guo W."/>
            <person name="Chen H."/>
            <person name="Chen S."/>
            <person name="Zhou L."/>
            <person name="Zhou L."/>
            <person name="Ni X."/>
            <person name="Tian J."/>
            <person name="Zhou Y."/>
            <person name="Sheng Y."/>
            <person name="Liu T."/>
            <person name="Pan Y."/>
            <person name="Xia L."/>
            <person name="Li J."/>
            <person name="Zhao F."/>
            <person name="Cao W."/>
        </authorList>
    </citation>
    <scope>NUCLEOTIDE SEQUENCE</scope>
    <source>
        <strain evidence="2">Rsan-2018</strain>
        <tissue evidence="2">Larvae</tissue>
    </source>
</reference>
<dbReference type="Proteomes" id="UP000821837">
    <property type="component" value="Unassembled WGS sequence"/>
</dbReference>
<dbReference type="InterPro" id="IPR013968">
    <property type="entry name" value="PKS_KR"/>
</dbReference>
<evidence type="ECO:0000313" key="3">
    <source>
        <dbReference type="Proteomes" id="UP000821837"/>
    </source>
</evidence>
<dbReference type="AlphaFoldDB" id="A0A9D4PGZ1"/>
<dbReference type="Pfam" id="PF08659">
    <property type="entry name" value="KR"/>
    <property type="match status" value="1"/>
</dbReference>
<dbReference type="Gene3D" id="3.40.50.720">
    <property type="entry name" value="NAD(P)-binding Rossmann-like Domain"/>
    <property type="match status" value="1"/>
</dbReference>
<comment type="caution">
    <text evidence="2">The sequence shown here is derived from an EMBL/GenBank/DDBJ whole genome shotgun (WGS) entry which is preliminary data.</text>
</comment>
<proteinExistence type="predicted"/>
<dbReference type="Gene3D" id="3.90.180.10">
    <property type="entry name" value="Medium-chain alcohol dehydrogenases, catalytic domain"/>
    <property type="match status" value="1"/>
</dbReference>
<sequence length="108" mass="12114">MRPEESEHVSRAPPVELEAVVHPHFYRHKSYAIADWMVTRGCHKLLLTSRSGIRTGYQRLCLRHWSERGVTVLVSSDDVCTEGGARKIIETAAAMVPVGGIFNLAMIR</sequence>
<dbReference type="EMBL" id="JABSTV010001253">
    <property type="protein sequence ID" value="KAH7943062.1"/>
    <property type="molecule type" value="Genomic_DNA"/>
</dbReference>
<evidence type="ECO:0000259" key="1">
    <source>
        <dbReference type="Pfam" id="PF08659"/>
    </source>
</evidence>
<protein>
    <recommendedName>
        <fullName evidence="1">Ketoreductase (KR) domain-containing protein</fullName>
    </recommendedName>
</protein>
<organism evidence="2 3">
    <name type="scientific">Rhipicephalus sanguineus</name>
    <name type="common">Brown dog tick</name>
    <name type="synonym">Ixodes sanguineus</name>
    <dbReference type="NCBI Taxonomy" id="34632"/>
    <lineage>
        <taxon>Eukaryota</taxon>
        <taxon>Metazoa</taxon>
        <taxon>Ecdysozoa</taxon>
        <taxon>Arthropoda</taxon>
        <taxon>Chelicerata</taxon>
        <taxon>Arachnida</taxon>
        <taxon>Acari</taxon>
        <taxon>Parasitiformes</taxon>
        <taxon>Ixodida</taxon>
        <taxon>Ixodoidea</taxon>
        <taxon>Ixodidae</taxon>
        <taxon>Rhipicephalinae</taxon>
        <taxon>Rhipicephalus</taxon>
        <taxon>Rhipicephalus</taxon>
    </lineage>
</organism>
<reference evidence="2" key="1">
    <citation type="journal article" date="2020" name="Cell">
        <title>Large-Scale Comparative Analyses of Tick Genomes Elucidate Their Genetic Diversity and Vector Capacities.</title>
        <authorList>
            <consortium name="Tick Genome and Microbiome Consortium (TIGMIC)"/>
            <person name="Jia N."/>
            <person name="Wang J."/>
            <person name="Shi W."/>
            <person name="Du L."/>
            <person name="Sun Y."/>
            <person name="Zhan W."/>
            <person name="Jiang J.F."/>
            <person name="Wang Q."/>
            <person name="Zhang B."/>
            <person name="Ji P."/>
            <person name="Bell-Sakyi L."/>
            <person name="Cui X.M."/>
            <person name="Yuan T.T."/>
            <person name="Jiang B.G."/>
            <person name="Yang W.F."/>
            <person name="Lam T.T."/>
            <person name="Chang Q.C."/>
            <person name="Ding S.J."/>
            <person name="Wang X.J."/>
            <person name="Zhu J.G."/>
            <person name="Ruan X.D."/>
            <person name="Zhao L."/>
            <person name="Wei J.T."/>
            <person name="Ye R.Z."/>
            <person name="Que T.C."/>
            <person name="Du C.H."/>
            <person name="Zhou Y.H."/>
            <person name="Cheng J.X."/>
            <person name="Dai P.F."/>
            <person name="Guo W.B."/>
            <person name="Han X.H."/>
            <person name="Huang E.J."/>
            <person name="Li L.F."/>
            <person name="Wei W."/>
            <person name="Gao Y.C."/>
            <person name="Liu J.Z."/>
            <person name="Shao H.Z."/>
            <person name="Wang X."/>
            <person name="Wang C.C."/>
            <person name="Yang T.C."/>
            <person name="Huo Q.B."/>
            <person name="Li W."/>
            <person name="Chen H.Y."/>
            <person name="Chen S.E."/>
            <person name="Zhou L.G."/>
            <person name="Ni X.B."/>
            <person name="Tian J.H."/>
            <person name="Sheng Y."/>
            <person name="Liu T."/>
            <person name="Pan Y.S."/>
            <person name="Xia L.Y."/>
            <person name="Li J."/>
            <person name="Zhao F."/>
            <person name="Cao W.C."/>
        </authorList>
    </citation>
    <scope>NUCLEOTIDE SEQUENCE</scope>
    <source>
        <strain evidence="2">Rsan-2018</strain>
    </source>
</reference>
<keyword evidence="3" id="KW-1185">Reference proteome</keyword>
<dbReference type="VEuPathDB" id="VectorBase:RSAN_028183"/>
<gene>
    <name evidence="2" type="ORF">HPB52_004879</name>
</gene>
<feature type="domain" description="Ketoreductase (KR)" evidence="1">
    <location>
        <begin position="32"/>
        <end position="107"/>
    </location>
</feature>
<accession>A0A9D4PGZ1</accession>
<evidence type="ECO:0000313" key="2">
    <source>
        <dbReference type="EMBL" id="KAH7943062.1"/>
    </source>
</evidence>